<dbReference type="AlphaFoldDB" id="A0A418QMX5"/>
<dbReference type="OrthoDB" id="1072575at2"/>
<organism evidence="2 3">
    <name type="scientific">Hymenobacter rubripertinctus</name>
    <dbReference type="NCBI Taxonomy" id="2029981"/>
    <lineage>
        <taxon>Bacteria</taxon>
        <taxon>Pseudomonadati</taxon>
        <taxon>Bacteroidota</taxon>
        <taxon>Cytophagia</taxon>
        <taxon>Cytophagales</taxon>
        <taxon>Hymenobacteraceae</taxon>
        <taxon>Hymenobacter</taxon>
    </lineage>
</organism>
<evidence type="ECO:0000313" key="3">
    <source>
        <dbReference type="Proteomes" id="UP000284250"/>
    </source>
</evidence>
<dbReference type="EMBL" id="QYCN01000040">
    <property type="protein sequence ID" value="RIY06448.1"/>
    <property type="molecule type" value="Genomic_DNA"/>
</dbReference>
<gene>
    <name evidence="2" type="ORF">D0T11_18585</name>
</gene>
<dbReference type="RefSeq" id="WP_119657313.1">
    <property type="nucleotide sequence ID" value="NZ_JBHUOI010000081.1"/>
</dbReference>
<keyword evidence="1" id="KW-0472">Membrane</keyword>
<keyword evidence="3" id="KW-1185">Reference proteome</keyword>
<evidence type="ECO:0000313" key="2">
    <source>
        <dbReference type="EMBL" id="RIY06448.1"/>
    </source>
</evidence>
<comment type="caution">
    <text evidence="2">The sequence shown here is derived from an EMBL/GenBank/DDBJ whole genome shotgun (WGS) entry which is preliminary data.</text>
</comment>
<accession>A0A418QMX5</accession>
<proteinExistence type="predicted"/>
<feature type="transmembrane region" description="Helical" evidence="1">
    <location>
        <begin position="42"/>
        <end position="63"/>
    </location>
</feature>
<keyword evidence="1" id="KW-1133">Transmembrane helix</keyword>
<reference evidence="2 3" key="1">
    <citation type="submission" date="2018-09" db="EMBL/GenBank/DDBJ databases">
        <authorList>
            <person name="Zeman M."/>
            <person name="Pardy F."/>
        </authorList>
    </citation>
    <scope>NUCLEOTIDE SEQUENCE [LARGE SCALE GENOMIC DNA]</scope>
    <source>
        <strain evidence="2 3">CCM 8852</strain>
    </source>
</reference>
<sequence>MAVYDELAALFTRHPIPTRYRLDLPALVQGLLPVALRNKPHLSGLLLALLSPTAGVYAAYLSYTVRVRRELTYSGQKLAFERALNDRFDPDQARIQLVDSDSQARPLYINFEAEQQPPVFVRMEPEGEPLYLYAGVELSGQVGFTVRVPAQLQPRAAALNARIRELKLALINYTIVYF</sequence>
<keyword evidence="1" id="KW-0812">Transmembrane</keyword>
<protein>
    <submittedName>
        <fullName evidence="2">Uncharacterized protein</fullName>
    </submittedName>
</protein>
<name>A0A418QMX5_9BACT</name>
<evidence type="ECO:0000256" key="1">
    <source>
        <dbReference type="SAM" id="Phobius"/>
    </source>
</evidence>
<dbReference type="Proteomes" id="UP000284250">
    <property type="component" value="Unassembled WGS sequence"/>
</dbReference>
<reference evidence="2 3" key="2">
    <citation type="submission" date="2019-01" db="EMBL/GenBank/DDBJ databases">
        <title>Hymenobacter humicola sp. nov., isolated from soils in Antarctica.</title>
        <authorList>
            <person name="Sedlacek I."/>
            <person name="Holochova P."/>
            <person name="Kralova S."/>
            <person name="Pantucek R."/>
            <person name="Stankova E."/>
            <person name="Vrbovska V."/>
            <person name="Kristofova L."/>
            <person name="Svec P."/>
            <person name="Busse H.-J."/>
        </authorList>
    </citation>
    <scope>NUCLEOTIDE SEQUENCE [LARGE SCALE GENOMIC DNA]</scope>
    <source>
        <strain evidence="2 3">CCM 8852</strain>
    </source>
</reference>